<dbReference type="AlphaFoldDB" id="A0A4Y2UQQ6"/>
<dbReference type="EMBL" id="BGPR01039431">
    <property type="protein sequence ID" value="GBO15381.1"/>
    <property type="molecule type" value="Genomic_DNA"/>
</dbReference>
<evidence type="ECO:0000313" key="3">
    <source>
        <dbReference type="EMBL" id="GBO15381.1"/>
    </source>
</evidence>
<protein>
    <submittedName>
        <fullName evidence="1">Uncharacterized protein</fullName>
    </submittedName>
</protein>
<proteinExistence type="predicted"/>
<dbReference type="Proteomes" id="UP000499080">
    <property type="component" value="Unassembled WGS sequence"/>
</dbReference>
<feature type="non-terminal residue" evidence="1">
    <location>
        <position position="1"/>
    </location>
</feature>
<reference evidence="1 4" key="1">
    <citation type="journal article" date="2019" name="Sci. Rep.">
        <title>Orb-weaving spider Araneus ventricosus genome elucidates the spidroin gene catalogue.</title>
        <authorList>
            <person name="Kono N."/>
            <person name="Nakamura H."/>
            <person name="Ohtoshi R."/>
            <person name="Moran D.A.P."/>
            <person name="Shinohara A."/>
            <person name="Yoshida Y."/>
            <person name="Fujiwara M."/>
            <person name="Mori M."/>
            <person name="Tomita M."/>
            <person name="Arakawa K."/>
        </authorList>
    </citation>
    <scope>NUCLEOTIDE SEQUENCE [LARGE SCALE GENOMIC DNA]</scope>
</reference>
<sequence length="79" mass="8869">QPLPLRLLHPMVSGLAPGQRSERCQSSTRDPLQLDQRACAEAHRQALQQFFRLLVIIQPHSGPSFPSGPIIHYPCVLYV</sequence>
<dbReference type="EMBL" id="BGPR01039430">
    <property type="protein sequence ID" value="GBO15380.1"/>
    <property type="molecule type" value="Genomic_DNA"/>
</dbReference>
<keyword evidence="4" id="KW-1185">Reference proteome</keyword>
<evidence type="ECO:0000313" key="4">
    <source>
        <dbReference type="Proteomes" id="UP000499080"/>
    </source>
</evidence>
<organism evidence="1 4">
    <name type="scientific">Araneus ventricosus</name>
    <name type="common">Orbweaver spider</name>
    <name type="synonym">Epeira ventricosa</name>
    <dbReference type="NCBI Taxonomy" id="182803"/>
    <lineage>
        <taxon>Eukaryota</taxon>
        <taxon>Metazoa</taxon>
        <taxon>Ecdysozoa</taxon>
        <taxon>Arthropoda</taxon>
        <taxon>Chelicerata</taxon>
        <taxon>Arachnida</taxon>
        <taxon>Araneae</taxon>
        <taxon>Araneomorphae</taxon>
        <taxon>Entelegynae</taxon>
        <taxon>Araneoidea</taxon>
        <taxon>Araneidae</taxon>
        <taxon>Araneus</taxon>
    </lineage>
</organism>
<evidence type="ECO:0000313" key="2">
    <source>
        <dbReference type="EMBL" id="GBO15380.1"/>
    </source>
</evidence>
<accession>A0A4Y2UQQ6</accession>
<dbReference type="EMBL" id="BGPR01039429">
    <property type="protein sequence ID" value="GBO15379.1"/>
    <property type="molecule type" value="Genomic_DNA"/>
</dbReference>
<name>A0A4Y2UQQ6_ARAVE</name>
<comment type="caution">
    <text evidence="1">The sequence shown here is derived from an EMBL/GenBank/DDBJ whole genome shotgun (WGS) entry which is preliminary data.</text>
</comment>
<gene>
    <name evidence="1" type="ORF">AVEN_120033_1</name>
    <name evidence="2" type="ORF">AVEN_144346_1</name>
    <name evidence="3" type="ORF">AVEN_190510_1</name>
</gene>
<evidence type="ECO:0000313" key="1">
    <source>
        <dbReference type="EMBL" id="GBO15379.1"/>
    </source>
</evidence>